<dbReference type="InterPro" id="IPR029068">
    <property type="entry name" value="Glyas_Bleomycin-R_OHBP_Dase"/>
</dbReference>
<dbReference type="EMBL" id="LNYV01000034">
    <property type="protein sequence ID" value="KTD55991.1"/>
    <property type="molecule type" value="Genomic_DNA"/>
</dbReference>
<dbReference type="SUPFAM" id="SSF54593">
    <property type="entry name" value="Glyoxalase/Bleomycin resistance protein/Dihydroxybiphenyl dioxygenase"/>
    <property type="match status" value="1"/>
</dbReference>
<dbReference type="Gene3D" id="3.10.180.10">
    <property type="entry name" value="2,3-Dihydroxybiphenyl 1,2-Dioxygenase, domain 1"/>
    <property type="match status" value="1"/>
</dbReference>
<dbReference type="PANTHER" id="PTHR39434">
    <property type="match status" value="1"/>
</dbReference>
<gene>
    <name evidence="2" type="ORF">Lsai_2121</name>
</gene>
<name>A0A0W0YGN9_9GAMM</name>
<feature type="domain" description="VOC" evidence="1">
    <location>
        <begin position="3"/>
        <end position="123"/>
    </location>
</feature>
<reference evidence="2 3" key="1">
    <citation type="submission" date="2015-11" db="EMBL/GenBank/DDBJ databases">
        <title>Genomic analysis of 38 Legionella species identifies large and diverse effector repertoires.</title>
        <authorList>
            <person name="Burstein D."/>
            <person name="Amaro F."/>
            <person name="Zusman T."/>
            <person name="Lifshitz Z."/>
            <person name="Cohen O."/>
            <person name="Gilbert J.A."/>
            <person name="Pupko T."/>
            <person name="Shuman H.A."/>
            <person name="Segal G."/>
        </authorList>
    </citation>
    <scope>NUCLEOTIDE SEQUENCE [LARGE SCALE GENOMIC DNA]</scope>
    <source>
        <strain evidence="2 3">Mt.St.Helens-4</strain>
    </source>
</reference>
<dbReference type="Pfam" id="PF00903">
    <property type="entry name" value="Glyoxalase"/>
    <property type="match status" value="1"/>
</dbReference>
<dbReference type="PROSITE" id="PS51819">
    <property type="entry name" value="VOC"/>
    <property type="match status" value="1"/>
</dbReference>
<evidence type="ECO:0000313" key="2">
    <source>
        <dbReference type="EMBL" id="KTD55991.1"/>
    </source>
</evidence>
<proteinExistence type="predicted"/>
<dbReference type="PATRIC" id="fig|28087.4.peg.2289"/>
<evidence type="ECO:0000313" key="3">
    <source>
        <dbReference type="Proteomes" id="UP000054621"/>
    </source>
</evidence>
<dbReference type="OrthoDB" id="793940at2"/>
<dbReference type="InterPro" id="IPR004360">
    <property type="entry name" value="Glyas_Fos-R_dOase_dom"/>
</dbReference>
<accession>A0A0W0YGN9</accession>
<organism evidence="2 3">
    <name type="scientific">Legionella sainthelensi</name>
    <dbReference type="NCBI Taxonomy" id="28087"/>
    <lineage>
        <taxon>Bacteria</taxon>
        <taxon>Pseudomonadati</taxon>
        <taxon>Pseudomonadota</taxon>
        <taxon>Gammaproteobacteria</taxon>
        <taxon>Legionellales</taxon>
        <taxon>Legionellaceae</taxon>
        <taxon>Legionella</taxon>
    </lineage>
</organism>
<dbReference type="PANTHER" id="PTHR39434:SF1">
    <property type="entry name" value="VOC DOMAIN-CONTAINING PROTEIN"/>
    <property type="match status" value="1"/>
</dbReference>
<dbReference type="eggNOG" id="COG3565">
    <property type="taxonomic scope" value="Bacteria"/>
</dbReference>
<evidence type="ECO:0000259" key="1">
    <source>
        <dbReference type="PROSITE" id="PS51819"/>
    </source>
</evidence>
<protein>
    <submittedName>
        <fullName evidence="2">Glyoxalase/Bleomycin resistance family protein</fullName>
    </submittedName>
</protein>
<dbReference type="Proteomes" id="UP000054621">
    <property type="component" value="Unassembled WGS sequence"/>
</dbReference>
<dbReference type="STRING" id="28087.Lsai_2121"/>
<dbReference type="AlphaFoldDB" id="A0A0W0YGN9"/>
<dbReference type="InterPro" id="IPR037523">
    <property type="entry name" value="VOC_core"/>
</dbReference>
<sequence length="145" mass="16915">MNTLFHLAFPVHDLALAKEFYHYKLGFSLGRESENALILNFGSHQIVAHKVDLTLPSQEGIYPRHFGLIFLERDHFDGFITRIKMQHIPFEISPKTRFKDTRIEHQSFFLKDPSNNLLEFKYYAFASAIFGEHDYKKIGEASGHE</sequence>
<comment type="caution">
    <text evidence="2">The sequence shown here is derived from an EMBL/GenBank/DDBJ whole genome shotgun (WGS) entry which is preliminary data.</text>
</comment>
<dbReference type="RefSeq" id="WP_027271064.1">
    <property type="nucleotide sequence ID" value="NZ_CAAAJE010000012.1"/>
</dbReference>